<dbReference type="RefSeq" id="WP_184960912.1">
    <property type="nucleotide sequence ID" value="NZ_JACHIN010000003.1"/>
</dbReference>
<accession>A0A7W8A2I8</accession>
<dbReference type="InterPro" id="IPR051448">
    <property type="entry name" value="CdaR-like_regulators"/>
</dbReference>
<evidence type="ECO:0000313" key="3">
    <source>
        <dbReference type="Proteomes" id="UP000568380"/>
    </source>
</evidence>
<sequence length="335" mass="34971">MKELAGRLSALDPDAGAALQVIAYFDRLVEARAGLEAIVRGAAVLAGCPARLVDEERHVRVRVLADGSRGGTATDRWQEVDPGWPVGAAPGGAARLWLEMPGPAGPVHAVVLERAAVAARDVLDRTRGRAPSRDDPALVELVLDGTAPEQARLRAARSLGMEVTGQARAVAFAGGDARIVPADTDPGAALPGRRTGVGPAVPVRDLPASWPLALLALRLAADGTDQDPGPRVVVYDSLGGLAALAAAVPAGADPVPDVHALEHAASAAPWMLATLHAIAYAISLRAAAAQLPVHHSTLQDRLAHAEHLLGWTVRDPEGRLRLQLALTLRRLHRHP</sequence>
<dbReference type="Pfam" id="PF13556">
    <property type="entry name" value="HTH_30"/>
    <property type="match status" value="1"/>
</dbReference>
<reference evidence="2 3" key="1">
    <citation type="submission" date="2020-08" db="EMBL/GenBank/DDBJ databases">
        <title>Genomic Encyclopedia of Type Strains, Phase IV (KMG-IV): sequencing the most valuable type-strain genomes for metagenomic binning, comparative biology and taxonomic classification.</title>
        <authorList>
            <person name="Goeker M."/>
        </authorList>
    </citation>
    <scope>NUCLEOTIDE SEQUENCE [LARGE SCALE GENOMIC DNA]</scope>
    <source>
        <strain evidence="2 3">DSM 45385</strain>
    </source>
</reference>
<feature type="domain" description="PucR C-terminal helix-turn-helix" evidence="1">
    <location>
        <begin position="273"/>
        <end position="327"/>
    </location>
</feature>
<dbReference type="InterPro" id="IPR042070">
    <property type="entry name" value="PucR_C-HTH_sf"/>
</dbReference>
<gene>
    <name evidence="2" type="ORF">HNR40_002711</name>
</gene>
<dbReference type="EMBL" id="JACHIN010000003">
    <property type="protein sequence ID" value="MBB5077238.1"/>
    <property type="molecule type" value="Genomic_DNA"/>
</dbReference>
<comment type="caution">
    <text evidence="2">The sequence shown here is derived from an EMBL/GenBank/DDBJ whole genome shotgun (WGS) entry which is preliminary data.</text>
</comment>
<dbReference type="PANTHER" id="PTHR33744">
    <property type="entry name" value="CARBOHYDRATE DIACID REGULATOR"/>
    <property type="match status" value="1"/>
</dbReference>
<dbReference type="PANTHER" id="PTHR33744:SF1">
    <property type="entry name" value="DNA-BINDING TRANSCRIPTIONAL ACTIVATOR ADER"/>
    <property type="match status" value="1"/>
</dbReference>
<organism evidence="2 3">
    <name type="scientific">Nonomuraea endophytica</name>
    <dbReference type="NCBI Taxonomy" id="714136"/>
    <lineage>
        <taxon>Bacteria</taxon>
        <taxon>Bacillati</taxon>
        <taxon>Actinomycetota</taxon>
        <taxon>Actinomycetes</taxon>
        <taxon>Streptosporangiales</taxon>
        <taxon>Streptosporangiaceae</taxon>
        <taxon>Nonomuraea</taxon>
    </lineage>
</organism>
<dbReference type="AlphaFoldDB" id="A0A7W8A2I8"/>
<keyword evidence="3" id="KW-1185">Reference proteome</keyword>
<evidence type="ECO:0000313" key="2">
    <source>
        <dbReference type="EMBL" id="MBB5077238.1"/>
    </source>
</evidence>
<dbReference type="Proteomes" id="UP000568380">
    <property type="component" value="Unassembled WGS sequence"/>
</dbReference>
<name>A0A7W8A2I8_9ACTN</name>
<dbReference type="InterPro" id="IPR025736">
    <property type="entry name" value="PucR_C-HTH_dom"/>
</dbReference>
<protein>
    <recommendedName>
        <fullName evidence="1">PucR C-terminal helix-turn-helix domain-containing protein</fullName>
    </recommendedName>
</protein>
<proteinExistence type="predicted"/>
<evidence type="ECO:0000259" key="1">
    <source>
        <dbReference type="Pfam" id="PF13556"/>
    </source>
</evidence>
<dbReference type="Gene3D" id="1.10.10.2840">
    <property type="entry name" value="PucR C-terminal helix-turn-helix domain"/>
    <property type="match status" value="1"/>
</dbReference>